<feature type="region of interest" description="Disordered" evidence="1">
    <location>
        <begin position="293"/>
        <end position="343"/>
    </location>
</feature>
<accession>A0AAN6EMA3</accession>
<reference evidence="2" key="1">
    <citation type="submission" date="2023-01" db="EMBL/GenBank/DDBJ databases">
        <title>Exophiala dermititidis isolated from Cystic Fibrosis Patient.</title>
        <authorList>
            <person name="Kurbessoian T."/>
            <person name="Crocker A."/>
            <person name="Murante D."/>
            <person name="Hogan D.A."/>
            <person name="Stajich J.E."/>
        </authorList>
    </citation>
    <scope>NUCLEOTIDE SEQUENCE</scope>
    <source>
        <strain evidence="2">Ex8</strain>
    </source>
</reference>
<dbReference type="AlphaFoldDB" id="A0AAN6EMA3"/>
<gene>
    <name evidence="2" type="ORF">HRR80_008003</name>
</gene>
<evidence type="ECO:0000256" key="1">
    <source>
        <dbReference type="SAM" id="MobiDB-lite"/>
    </source>
</evidence>
<dbReference type="Proteomes" id="UP001161757">
    <property type="component" value="Unassembled WGS sequence"/>
</dbReference>
<comment type="caution">
    <text evidence="2">The sequence shown here is derived from an EMBL/GenBank/DDBJ whole genome shotgun (WGS) entry which is preliminary data.</text>
</comment>
<feature type="compositionally biased region" description="Polar residues" evidence="1">
    <location>
        <begin position="251"/>
        <end position="260"/>
    </location>
</feature>
<dbReference type="EMBL" id="JAJGCB010000021">
    <property type="protein sequence ID" value="KAJ8987921.1"/>
    <property type="molecule type" value="Genomic_DNA"/>
</dbReference>
<sequence>MGAVSVASVVASIISAFGSGMEILHRLGVGKHKKSRCRARPPQPWEEAEWESVQESLQSRPLQIKHEYDQSVGRFGRRFEVGDSTAHSSLAQTLLVLNTGLIKLINHALSDNQSKENVMSSNKALFSLSEAAASDTMAALEQLRTRLSVMAPRRPLVRIPLQNHQAEEEEEGQNRIGRHDRHHQTHQESSLSLSLPEKRPQQQQQSRASTALLVRGGWVRSKNGGTSSVVLPSAPAAVRKGAKRARKTDQNQDSTTSSQMLDHDGDSKPQRQPSMLIVPSDFFELQVVSAVQVHPEQSCGRRRDPPPPRPPKIPLDSKPPPPPPPPPRRAFIDGGRRAPRPTSTMTFMTASTKIGEIPESRWQGQGKILPISAEGHADNNKTWVPADTLPPPLEPLGNGAKTTKKSCFKFWRRDGKG</sequence>
<evidence type="ECO:0000313" key="3">
    <source>
        <dbReference type="Proteomes" id="UP001161757"/>
    </source>
</evidence>
<evidence type="ECO:0000313" key="2">
    <source>
        <dbReference type="EMBL" id="KAJ8987921.1"/>
    </source>
</evidence>
<feature type="region of interest" description="Disordered" evidence="1">
    <location>
        <begin position="158"/>
        <end position="273"/>
    </location>
</feature>
<feature type="compositionally biased region" description="Pro residues" evidence="1">
    <location>
        <begin position="307"/>
        <end position="328"/>
    </location>
</feature>
<name>A0AAN6EMA3_EXODE</name>
<proteinExistence type="predicted"/>
<organism evidence="2 3">
    <name type="scientific">Exophiala dermatitidis</name>
    <name type="common">Black yeast-like fungus</name>
    <name type="synonym">Wangiella dermatitidis</name>
    <dbReference type="NCBI Taxonomy" id="5970"/>
    <lineage>
        <taxon>Eukaryota</taxon>
        <taxon>Fungi</taxon>
        <taxon>Dikarya</taxon>
        <taxon>Ascomycota</taxon>
        <taxon>Pezizomycotina</taxon>
        <taxon>Eurotiomycetes</taxon>
        <taxon>Chaetothyriomycetidae</taxon>
        <taxon>Chaetothyriales</taxon>
        <taxon>Herpotrichiellaceae</taxon>
        <taxon>Exophiala</taxon>
    </lineage>
</organism>
<protein>
    <submittedName>
        <fullName evidence="2">Uncharacterized protein</fullName>
    </submittedName>
</protein>